<keyword evidence="3 6" id="KW-0732">Signal</keyword>
<evidence type="ECO:0000256" key="2">
    <source>
        <dbReference type="ARBA" id="ARBA00012662"/>
    </source>
</evidence>
<dbReference type="OrthoDB" id="107551at2"/>
<evidence type="ECO:0000256" key="4">
    <source>
        <dbReference type="ARBA" id="ARBA00022801"/>
    </source>
</evidence>
<dbReference type="PANTHER" id="PTHR10030:SF37">
    <property type="entry name" value="ALPHA-L-FUCOSIDASE-RELATED"/>
    <property type="match status" value="1"/>
</dbReference>
<dbReference type="InterPro" id="IPR057739">
    <property type="entry name" value="Glyco_hydro_29_N"/>
</dbReference>
<dbReference type="AlphaFoldDB" id="A0A562M4N1"/>
<accession>A0A562M4N1</accession>
<sequence length="500" mass="56640">MKKINTITLLLLAAVFHASAQNMIALQPGESESAIVTKAANVIPTQRQLDWQKLEVTGFLHFGINTFTNKEWGEGKDDPKLFNPTQLDAEQWVRTAKEGGIKLLILTAKHHDGFCLWQTNTTDYSVKNSPYKKGKGDIFGELAAACKKYDMKLGVYLSPWDRHEASYGSEAYNDFFVAQLSELLTRYGQIDEVWFDGANGEGPNGKKQEYDWNRYYQVIREKQPEAVIAVMGPDVRWVGTETGYGRDTEWSVVPASNLAQNQIAAGSQQQMNIKPAGDMRHKDLGSRERIKEAKGLVWYPAETDVSIRPGWFYHEEEDNKVKSPGKLMDIYFNSVGKNGVLLLNIPPTAAGLIHSVDAANLKKWNDWRTALFSKNLLSKAKLHTAGLVLKKWKKMPFWTTKDEKISIATFEYTLPKATAFNVLSLQETIALGQRVERFNLEIWQDGVWREVSKGTTIGNKRLLTFPTVSAQRLRINILQSRLNPQIEQLGLYFNERGAFE</sequence>
<dbReference type="FunFam" id="3.20.20.80:FF:000052">
    <property type="entry name" value="Putative alpha-L-fucosidase 1"/>
    <property type="match status" value="1"/>
</dbReference>
<evidence type="ECO:0000256" key="3">
    <source>
        <dbReference type="ARBA" id="ARBA00022729"/>
    </source>
</evidence>
<keyword evidence="4" id="KW-0378">Hydrolase</keyword>
<dbReference type="InterPro" id="IPR017853">
    <property type="entry name" value="GH"/>
</dbReference>
<evidence type="ECO:0000256" key="6">
    <source>
        <dbReference type="SAM" id="SignalP"/>
    </source>
</evidence>
<proteinExistence type="inferred from homology"/>
<organism evidence="8 9">
    <name type="scientific">Sphingobacterium siyangense</name>
    <dbReference type="NCBI Taxonomy" id="459529"/>
    <lineage>
        <taxon>Bacteria</taxon>
        <taxon>Pseudomonadati</taxon>
        <taxon>Bacteroidota</taxon>
        <taxon>Sphingobacteriia</taxon>
        <taxon>Sphingobacteriales</taxon>
        <taxon>Sphingobacteriaceae</taxon>
        <taxon>Sphingobacterium</taxon>
    </lineage>
</organism>
<reference evidence="8 9" key="1">
    <citation type="journal article" date="2015" name="Stand. Genomic Sci.">
        <title>Genomic Encyclopedia of Bacterial and Archaeal Type Strains, Phase III: the genomes of soil and plant-associated and newly described type strains.</title>
        <authorList>
            <person name="Whitman W.B."/>
            <person name="Woyke T."/>
            <person name="Klenk H.P."/>
            <person name="Zhou Y."/>
            <person name="Lilburn T.G."/>
            <person name="Beck B.J."/>
            <person name="De Vos P."/>
            <person name="Vandamme P."/>
            <person name="Eisen J.A."/>
            <person name="Garrity G."/>
            <person name="Hugenholtz P."/>
            <person name="Kyrpides N.C."/>
        </authorList>
    </citation>
    <scope>NUCLEOTIDE SEQUENCE [LARGE SCALE GENOMIC DNA]</scope>
    <source>
        <strain evidence="8 9">CGMCC 1.6855</strain>
    </source>
</reference>
<dbReference type="SUPFAM" id="SSF51445">
    <property type="entry name" value="(Trans)glycosidases"/>
    <property type="match status" value="1"/>
</dbReference>
<dbReference type="EMBL" id="VLKR01000049">
    <property type="protein sequence ID" value="TWI14876.1"/>
    <property type="molecule type" value="Genomic_DNA"/>
</dbReference>
<comment type="caution">
    <text evidence="8">The sequence shown here is derived from an EMBL/GenBank/DDBJ whole genome shotgun (WGS) entry which is preliminary data.</text>
</comment>
<evidence type="ECO:0000256" key="5">
    <source>
        <dbReference type="ARBA" id="ARBA00023295"/>
    </source>
</evidence>
<dbReference type="GO" id="GO:0004560">
    <property type="term" value="F:alpha-L-fucosidase activity"/>
    <property type="evidence" value="ECO:0007669"/>
    <property type="project" value="InterPro"/>
</dbReference>
<dbReference type="Gene3D" id="2.60.120.260">
    <property type="entry name" value="Galactose-binding domain-like"/>
    <property type="match status" value="1"/>
</dbReference>
<dbReference type="EC" id="3.2.1.51" evidence="2"/>
<comment type="similarity">
    <text evidence="1">Belongs to the glycosyl hydrolase 29 family.</text>
</comment>
<dbReference type="Gene3D" id="3.20.20.80">
    <property type="entry name" value="Glycosidases"/>
    <property type="match status" value="1"/>
</dbReference>
<protein>
    <recommendedName>
        <fullName evidence="2">alpha-L-fucosidase</fullName>
        <ecNumber evidence="2">3.2.1.51</ecNumber>
    </recommendedName>
</protein>
<feature type="chain" id="PRO_5021862569" description="alpha-L-fucosidase" evidence="6">
    <location>
        <begin position="21"/>
        <end position="500"/>
    </location>
</feature>
<dbReference type="GO" id="GO:0005764">
    <property type="term" value="C:lysosome"/>
    <property type="evidence" value="ECO:0007669"/>
    <property type="project" value="TreeGrafter"/>
</dbReference>
<evidence type="ECO:0000313" key="8">
    <source>
        <dbReference type="EMBL" id="TWI14876.1"/>
    </source>
</evidence>
<evidence type="ECO:0000256" key="1">
    <source>
        <dbReference type="ARBA" id="ARBA00007951"/>
    </source>
</evidence>
<dbReference type="Proteomes" id="UP000315908">
    <property type="component" value="Unassembled WGS sequence"/>
</dbReference>
<name>A0A562M4N1_9SPHI</name>
<dbReference type="SMART" id="SM00812">
    <property type="entry name" value="Alpha_L_fucos"/>
    <property type="match status" value="1"/>
</dbReference>
<gene>
    <name evidence="8" type="ORF">IQ31_05295</name>
</gene>
<dbReference type="PANTHER" id="PTHR10030">
    <property type="entry name" value="ALPHA-L-FUCOSIDASE"/>
    <property type="match status" value="1"/>
</dbReference>
<keyword evidence="5" id="KW-0326">Glycosidase</keyword>
<feature type="domain" description="Glycoside hydrolase family 29 N-terminal" evidence="7">
    <location>
        <begin position="76"/>
        <end position="367"/>
    </location>
</feature>
<dbReference type="GO" id="GO:0006004">
    <property type="term" value="P:fucose metabolic process"/>
    <property type="evidence" value="ECO:0007669"/>
    <property type="project" value="TreeGrafter"/>
</dbReference>
<dbReference type="Pfam" id="PF01120">
    <property type="entry name" value="Alpha_L_fucos"/>
    <property type="match status" value="1"/>
</dbReference>
<evidence type="ECO:0000259" key="7">
    <source>
        <dbReference type="Pfam" id="PF01120"/>
    </source>
</evidence>
<dbReference type="GO" id="GO:0016139">
    <property type="term" value="P:glycoside catabolic process"/>
    <property type="evidence" value="ECO:0007669"/>
    <property type="project" value="TreeGrafter"/>
</dbReference>
<feature type="signal peptide" evidence="6">
    <location>
        <begin position="1"/>
        <end position="20"/>
    </location>
</feature>
<evidence type="ECO:0000313" key="9">
    <source>
        <dbReference type="Proteomes" id="UP000315908"/>
    </source>
</evidence>
<dbReference type="RefSeq" id="WP_145331088.1">
    <property type="nucleotide sequence ID" value="NZ_VLKR01000049.1"/>
</dbReference>
<dbReference type="InterPro" id="IPR000933">
    <property type="entry name" value="Glyco_hydro_29"/>
</dbReference>